<dbReference type="AlphaFoldDB" id="A0A8J5XE29"/>
<keyword evidence="1" id="KW-0732">Signal</keyword>
<gene>
    <name evidence="2" type="ORF">KFE25_011583</name>
</gene>
<protein>
    <recommendedName>
        <fullName evidence="4">Signal sequence receptor subunit alpha</fullName>
    </recommendedName>
</protein>
<evidence type="ECO:0000313" key="3">
    <source>
        <dbReference type="Proteomes" id="UP000751190"/>
    </source>
</evidence>
<dbReference type="Proteomes" id="UP000751190">
    <property type="component" value="Unassembled WGS sequence"/>
</dbReference>
<feature type="signal peptide" evidence="1">
    <location>
        <begin position="1"/>
        <end position="29"/>
    </location>
</feature>
<comment type="caution">
    <text evidence="2">The sequence shown here is derived from an EMBL/GenBank/DDBJ whole genome shotgun (WGS) entry which is preliminary data.</text>
</comment>
<dbReference type="OrthoDB" id="10436767at2759"/>
<feature type="chain" id="PRO_5035232483" description="Signal sequence receptor subunit alpha" evidence="1">
    <location>
        <begin position="30"/>
        <end position="220"/>
    </location>
</feature>
<accession>A0A8J5XE29</accession>
<dbReference type="PANTHER" id="PTHR36768:SF1">
    <property type="entry name" value="ATP-DEPENDENT HELICASE_DEOXYRIBONUCLEASE SUBUNIT B"/>
    <property type="match status" value="1"/>
</dbReference>
<dbReference type="PANTHER" id="PTHR36768">
    <property type="entry name" value="ATP-DEPENDENT HELICASE/DEOXYRIBONUCLEASE SUBUNIT B"/>
    <property type="match status" value="1"/>
</dbReference>
<evidence type="ECO:0000256" key="1">
    <source>
        <dbReference type="SAM" id="SignalP"/>
    </source>
</evidence>
<dbReference type="OMA" id="YVDSHED"/>
<proteinExistence type="predicted"/>
<keyword evidence="3" id="KW-1185">Reference proteome</keyword>
<organism evidence="2 3">
    <name type="scientific">Diacronema lutheri</name>
    <name type="common">Unicellular marine alga</name>
    <name type="synonym">Monochrysis lutheri</name>
    <dbReference type="NCBI Taxonomy" id="2081491"/>
    <lineage>
        <taxon>Eukaryota</taxon>
        <taxon>Haptista</taxon>
        <taxon>Haptophyta</taxon>
        <taxon>Pavlovophyceae</taxon>
        <taxon>Pavlovales</taxon>
        <taxon>Pavlovaceae</taxon>
        <taxon>Diacronema</taxon>
    </lineage>
</organism>
<sequence length="220" mass="23746">MAPGVSPSVPLRVALRVVLALALGRGAGCASSAPRFHTGDLLPVMKRSQFRGERSEWREVPHEACPRFERPSVVALLALPADFIPPDEGVAGATEYKMAFSFLNEQFQTPWITIADGRGQYLTQLVFTLEHAGDQVTDVSWELVYDAPSKPPPSVHLEYQFVDAAEADPRTALTAMFAGSLLLAALSVMIVAADSGVDFGLQLLGGATHGAQRRRPYDEA</sequence>
<dbReference type="EMBL" id="JAGTXO010000022">
    <property type="protein sequence ID" value="KAG8462133.1"/>
    <property type="molecule type" value="Genomic_DNA"/>
</dbReference>
<name>A0A8J5XE29_DIALT</name>
<reference evidence="2" key="1">
    <citation type="submission" date="2021-05" db="EMBL/GenBank/DDBJ databases">
        <title>The genome of the haptophyte Pavlova lutheri (Diacronema luteri, Pavlovales) - a model for lipid biosynthesis in eukaryotic algae.</title>
        <authorList>
            <person name="Hulatt C.J."/>
            <person name="Posewitz M.C."/>
        </authorList>
    </citation>
    <scope>NUCLEOTIDE SEQUENCE</scope>
    <source>
        <strain evidence="2">NIVA-4/92</strain>
    </source>
</reference>
<evidence type="ECO:0008006" key="4">
    <source>
        <dbReference type="Google" id="ProtNLM"/>
    </source>
</evidence>
<evidence type="ECO:0000313" key="2">
    <source>
        <dbReference type="EMBL" id="KAG8462133.1"/>
    </source>
</evidence>